<dbReference type="GO" id="GO:0016491">
    <property type="term" value="F:oxidoreductase activity"/>
    <property type="evidence" value="ECO:0007669"/>
    <property type="project" value="UniProtKB-KW"/>
</dbReference>
<dbReference type="PRINTS" id="PR00081">
    <property type="entry name" value="GDHRDH"/>
</dbReference>
<evidence type="ECO:0000313" key="5">
    <source>
        <dbReference type="Proteomes" id="UP000277811"/>
    </source>
</evidence>
<name>A0A498R834_9FIRM</name>
<dbReference type="CDD" id="cd05233">
    <property type="entry name" value="SDR_c"/>
    <property type="match status" value="1"/>
</dbReference>
<dbReference type="AlphaFoldDB" id="A0A498R834"/>
<accession>A0A498R834</accession>
<organism evidence="4 5">
    <name type="scientific">Lucifera butyrica</name>
    <dbReference type="NCBI Taxonomy" id="1351585"/>
    <lineage>
        <taxon>Bacteria</taxon>
        <taxon>Bacillati</taxon>
        <taxon>Bacillota</taxon>
        <taxon>Negativicutes</taxon>
        <taxon>Veillonellales</taxon>
        <taxon>Veillonellaceae</taxon>
        <taxon>Lucifera</taxon>
    </lineage>
</organism>
<dbReference type="PANTHER" id="PTHR44196:SF2">
    <property type="entry name" value="SHORT-CHAIN DEHYDROGENASE-RELATED"/>
    <property type="match status" value="1"/>
</dbReference>
<dbReference type="Pfam" id="PF00106">
    <property type="entry name" value="adh_short"/>
    <property type="match status" value="1"/>
</dbReference>
<reference evidence="4 5" key="1">
    <citation type="submission" date="2018-06" db="EMBL/GenBank/DDBJ databases">
        <authorList>
            <person name="Strepis N."/>
        </authorList>
    </citation>
    <scope>NUCLEOTIDE SEQUENCE [LARGE SCALE GENOMIC DNA]</scope>
    <source>
        <strain evidence="4">LUCI</strain>
    </source>
</reference>
<comment type="similarity">
    <text evidence="1 3">Belongs to the short-chain dehydrogenases/reductases (SDR) family.</text>
</comment>
<evidence type="ECO:0000256" key="1">
    <source>
        <dbReference type="ARBA" id="ARBA00006484"/>
    </source>
</evidence>
<keyword evidence="2" id="KW-0560">Oxidoreductase</keyword>
<dbReference type="GO" id="GO:0016020">
    <property type="term" value="C:membrane"/>
    <property type="evidence" value="ECO:0007669"/>
    <property type="project" value="TreeGrafter"/>
</dbReference>
<protein>
    <submittedName>
        <fullName evidence="4">Short-chain dehydrogenase/reductase sdr</fullName>
    </submittedName>
</protein>
<keyword evidence="5" id="KW-1185">Reference proteome</keyword>
<dbReference type="InterPro" id="IPR002347">
    <property type="entry name" value="SDR_fam"/>
</dbReference>
<proteinExistence type="inferred from homology"/>
<dbReference type="Gene3D" id="3.40.50.720">
    <property type="entry name" value="NAD(P)-binding Rossmann-like Domain"/>
    <property type="match status" value="1"/>
</dbReference>
<dbReference type="OrthoDB" id="9775296at2"/>
<evidence type="ECO:0000256" key="2">
    <source>
        <dbReference type="ARBA" id="ARBA00023002"/>
    </source>
</evidence>
<evidence type="ECO:0000313" key="4">
    <source>
        <dbReference type="EMBL" id="VBB07551.1"/>
    </source>
</evidence>
<evidence type="ECO:0000256" key="3">
    <source>
        <dbReference type="RuleBase" id="RU000363"/>
    </source>
</evidence>
<sequence length="271" mass="29450">MSSNKSVMITGASTGIGYELAKLFAQDKYNLVIVGRNKQRLTEVAEEFTVKYSCSVTVIQKDLSNQNAAIDLFHEVSASGFEFDILVNNAGIGSCGQFHETDLCKNIEMIELNITSLTILTKLVSAKMVTKGGGKILNVASTGAYMPGPYFAVYYASKAYVLSFSEAIANELRDFGVVISVLCPGATISEFANRAGKTEVKNAMSAKTVANVAYKGLMNNERIIIPGLANKCGVLLAKLMPRQVTANIIGKVQKKLFEDFRKDIKNNRNMS</sequence>
<dbReference type="EMBL" id="UPPP01000076">
    <property type="protein sequence ID" value="VBB07551.1"/>
    <property type="molecule type" value="Genomic_DNA"/>
</dbReference>
<dbReference type="SUPFAM" id="SSF51735">
    <property type="entry name" value="NAD(P)-binding Rossmann-fold domains"/>
    <property type="match status" value="1"/>
</dbReference>
<dbReference type="PIRSF" id="PIRSF000126">
    <property type="entry name" value="11-beta-HSD1"/>
    <property type="match status" value="1"/>
</dbReference>
<dbReference type="PANTHER" id="PTHR44196">
    <property type="entry name" value="DEHYDROGENASE/REDUCTASE SDR FAMILY MEMBER 7B"/>
    <property type="match status" value="1"/>
</dbReference>
<gene>
    <name evidence="4" type="ORF">LUCI_2816</name>
</gene>
<dbReference type="InterPro" id="IPR036291">
    <property type="entry name" value="NAD(P)-bd_dom_sf"/>
</dbReference>
<dbReference type="Proteomes" id="UP000277811">
    <property type="component" value="Unassembled WGS sequence"/>
</dbReference>
<dbReference type="PRINTS" id="PR00080">
    <property type="entry name" value="SDRFAMILY"/>
</dbReference>